<accession>A0ABR2XHY5</accession>
<feature type="domain" description="Tryptophan synthase beta chain-like PALP" evidence="1">
    <location>
        <begin position="11"/>
        <end position="299"/>
    </location>
</feature>
<sequence length="314" mass="33426">MAPAPVHNALDLIGNTPVLRLRSVVPEGHASVYIKLESANPTGSYKDRMARSIIEEAERRGTLKPGMTVVEATGGSTGSSLAFICALKGYKFEAVCSEVFALEKLRTMSAFGSGLTLIHSPTGKLTPDLFPRIQDRAKQLADRADFFPADQFNNRDALTGYARLGHELVEQLPGGIDAFCAAVGGGGMLAGASRVLKAKWPQCRVTVLEPASAPFITEGRTGTHGIEGIGNAFKLPLLDDESYDEARAFPEDEAREMCRRLAKEEGILVGTSTGLNVAAAIALARELGPGKTVVTVACDTGLKYMSGPLFTQEE</sequence>
<dbReference type="Gene3D" id="3.40.50.1100">
    <property type="match status" value="2"/>
</dbReference>
<evidence type="ECO:0000259" key="1">
    <source>
        <dbReference type="Pfam" id="PF00291"/>
    </source>
</evidence>
<gene>
    <name evidence="2" type="ORF">SCAR479_09971</name>
</gene>
<proteinExistence type="predicted"/>
<evidence type="ECO:0000313" key="3">
    <source>
        <dbReference type="Proteomes" id="UP001465668"/>
    </source>
</evidence>
<dbReference type="InterPro" id="IPR036052">
    <property type="entry name" value="TrpB-like_PALP_sf"/>
</dbReference>
<reference evidence="2 3" key="1">
    <citation type="submission" date="2024-02" db="EMBL/GenBank/DDBJ databases">
        <title>First draft genome assembly of two strains of Seiridium cardinale.</title>
        <authorList>
            <person name="Emiliani G."/>
            <person name="Scali E."/>
        </authorList>
    </citation>
    <scope>NUCLEOTIDE SEQUENCE [LARGE SCALE GENOMIC DNA]</scope>
    <source>
        <strain evidence="2 3">BM-138-000479</strain>
    </source>
</reference>
<keyword evidence="3" id="KW-1185">Reference proteome</keyword>
<dbReference type="Pfam" id="PF00291">
    <property type="entry name" value="PALP"/>
    <property type="match status" value="1"/>
</dbReference>
<dbReference type="EMBL" id="JARVKM010000051">
    <property type="protein sequence ID" value="KAK9773438.1"/>
    <property type="molecule type" value="Genomic_DNA"/>
</dbReference>
<dbReference type="InterPro" id="IPR050214">
    <property type="entry name" value="Cys_Synth/Cystath_Beta-Synth"/>
</dbReference>
<dbReference type="CDD" id="cd01561">
    <property type="entry name" value="CBS_like"/>
    <property type="match status" value="1"/>
</dbReference>
<protein>
    <submittedName>
        <fullName evidence="2">Tryptophan synthase beta chain-like PALP domain-containing protein</fullName>
    </submittedName>
</protein>
<organism evidence="2 3">
    <name type="scientific">Seiridium cardinale</name>
    <dbReference type="NCBI Taxonomy" id="138064"/>
    <lineage>
        <taxon>Eukaryota</taxon>
        <taxon>Fungi</taxon>
        <taxon>Dikarya</taxon>
        <taxon>Ascomycota</taxon>
        <taxon>Pezizomycotina</taxon>
        <taxon>Sordariomycetes</taxon>
        <taxon>Xylariomycetidae</taxon>
        <taxon>Amphisphaeriales</taxon>
        <taxon>Sporocadaceae</taxon>
        <taxon>Seiridium</taxon>
    </lineage>
</organism>
<dbReference type="InterPro" id="IPR001926">
    <property type="entry name" value="TrpB-like_PALP"/>
</dbReference>
<name>A0ABR2XHY5_9PEZI</name>
<comment type="caution">
    <text evidence="2">The sequence shown here is derived from an EMBL/GenBank/DDBJ whole genome shotgun (WGS) entry which is preliminary data.</text>
</comment>
<dbReference type="SUPFAM" id="SSF53686">
    <property type="entry name" value="Tryptophan synthase beta subunit-like PLP-dependent enzymes"/>
    <property type="match status" value="1"/>
</dbReference>
<dbReference type="PANTHER" id="PTHR10314">
    <property type="entry name" value="CYSTATHIONINE BETA-SYNTHASE"/>
    <property type="match status" value="1"/>
</dbReference>
<evidence type="ECO:0000313" key="2">
    <source>
        <dbReference type="EMBL" id="KAK9773438.1"/>
    </source>
</evidence>
<dbReference type="Proteomes" id="UP001465668">
    <property type="component" value="Unassembled WGS sequence"/>
</dbReference>